<dbReference type="RefSeq" id="WP_025263747.1">
    <property type="nucleotide sequence ID" value="NZ_FMUI01000011.1"/>
</dbReference>
<feature type="domain" description="YdgH/BhsA/McbA-like" evidence="2">
    <location>
        <begin position="54"/>
        <end position="108"/>
    </location>
</feature>
<dbReference type="EMBL" id="FMUI01000011">
    <property type="protein sequence ID" value="SCX56847.1"/>
    <property type="molecule type" value="Genomic_DNA"/>
</dbReference>
<organism evidence="3 4">
    <name type="scientific">Kosakonia sacchari</name>
    <dbReference type="NCBI Taxonomy" id="1158459"/>
    <lineage>
        <taxon>Bacteria</taxon>
        <taxon>Pseudomonadati</taxon>
        <taxon>Pseudomonadota</taxon>
        <taxon>Gammaproteobacteria</taxon>
        <taxon>Enterobacterales</taxon>
        <taxon>Enterobacteriaceae</taxon>
        <taxon>Kosakonia</taxon>
    </lineage>
</organism>
<evidence type="ECO:0000313" key="4">
    <source>
        <dbReference type="Proteomes" id="UP000183569"/>
    </source>
</evidence>
<comment type="caution">
    <text evidence="3">The sequence shown here is derived from an EMBL/GenBank/DDBJ whole genome shotgun (WGS) entry which is preliminary data.</text>
</comment>
<reference evidence="3 4" key="1">
    <citation type="submission" date="2016-10" db="EMBL/GenBank/DDBJ databases">
        <authorList>
            <person name="Varghese N."/>
            <person name="Submissions S."/>
        </authorList>
    </citation>
    <scope>NUCLEOTIDE SEQUENCE [LARGE SCALE GENOMIC DNA]</scope>
    <source>
        <strain evidence="3 4">CGMCC 1.12102</strain>
    </source>
</reference>
<protein>
    <recommendedName>
        <fullName evidence="2">YdgH/BhsA/McbA-like domain-containing protein</fullName>
    </recommendedName>
</protein>
<evidence type="ECO:0000256" key="1">
    <source>
        <dbReference type="ARBA" id="ARBA00022729"/>
    </source>
</evidence>
<evidence type="ECO:0000313" key="3">
    <source>
        <dbReference type="EMBL" id="SCX56847.1"/>
    </source>
</evidence>
<dbReference type="PROSITE" id="PS51257">
    <property type="entry name" value="PROKAR_LIPOPROTEIN"/>
    <property type="match status" value="1"/>
</dbReference>
<dbReference type="InterPro" id="IPR010854">
    <property type="entry name" value="YdgH/BhsA/McbA-like_dom"/>
</dbReference>
<name>A0A1G4YTR9_9ENTR</name>
<dbReference type="InterPro" id="IPR051096">
    <property type="entry name" value="BhsA/McbA_stress_biofilm_assoc"/>
</dbReference>
<dbReference type="PANTHER" id="PTHR34156:SF11">
    <property type="entry name" value="LIPOPROTEIN BSMA"/>
    <property type="match status" value="1"/>
</dbReference>
<keyword evidence="1" id="KW-0732">Signal</keyword>
<dbReference type="InterPro" id="IPR025543">
    <property type="entry name" value="Dodecin-like"/>
</dbReference>
<proteinExistence type="predicted"/>
<dbReference type="InterPro" id="IPR036275">
    <property type="entry name" value="YdgH-like_sf"/>
</dbReference>
<dbReference type="NCBIfam" id="NF011433">
    <property type="entry name" value="PRK14864.1"/>
    <property type="match status" value="1"/>
</dbReference>
<dbReference type="GeneID" id="23843096"/>
<dbReference type="AlphaFoldDB" id="A0A1G4YTR9"/>
<dbReference type="Gene3D" id="3.30.1660.10">
    <property type="entry name" value="Flavin-binding protein dodecin"/>
    <property type="match status" value="1"/>
</dbReference>
<sequence>MAIRRDEKTMRALPCLLFALLLSGCAVLEGKPQSAPPVSDHPQEIRRNQTQDLREIGAVSVTVLGSPMDVEDAIKAKAVAAGANYYVIIMMDDTIIPGRWFGRALLYRQ</sequence>
<dbReference type="Pfam" id="PF07338">
    <property type="entry name" value="YdgH_BhsA-like"/>
    <property type="match status" value="1"/>
</dbReference>
<dbReference type="Proteomes" id="UP000183569">
    <property type="component" value="Unassembled WGS sequence"/>
</dbReference>
<gene>
    <name evidence="3" type="ORF">SAMN02927897_03390</name>
</gene>
<dbReference type="PANTHER" id="PTHR34156">
    <property type="entry name" value="OUTER MEMBRANE PROTEIN-RELATED-RELATED"/>
    <property type="match status" value="1"/>
</dbReference>
<accession>A0A1G4YTR9</accession>
<dbReference type="SUPFAM" id="SSF159871">
    <property type="entry name" value="YdgH-like"/>
    <property type="match status" value="1"/>
</dbReference>
<evidence type="ECO:0000259" key="2">
    <source>
        <dbReference type="Pfam" id="PF07338"/>
    </source>
</evidence>